<proteinExistence type="predicted"/>
<dbReference type="InterPro" id="IPR036465">
    <property type="entry name" value="vWFA_dom_sf"/>
</dbReference>
<dbReference type="AlphaFoldDB" id="A0A820LIS4"/>
<organism evidence="3 4">
    <name type="scientific">Rotaria socialis</name>
    <dbReference type="NCBI Taxonomy" id="392032"/>
    <lineage>
        <taxon>Eukaryota</taxon>
        <taxon>Metazoa</taxon>
        <taxon>Spiralia</taxon>
        <taxon>Gnathifera</taxon>
        <taxon>Rotifera</taxon>
        <taxon>Eurotatoria</taxon>
        <taxon>Bdelloidea</taxon>
        <taxon>Philodinida</taxon>
        <taxon>Philodinidae</taxon>
        <taxon>Rotaria</taxon>
    </lineage>
</organism>
<accession>A0A820LIS4</accession>
<evidence type="ECO:0000313" key="3">
    <source>
        <dbReference type="EMBL" id="CAF4357976.1"/>
    </source>
</evidence>
<evidence type="ECO:0000313" key="4">
    <source>
        <dbReference type="Proteomes" id="UP000663862"/>
    </source>
</evidence>
<protein>
    <recommendedName>
        <fullName evidence="2">VWFA domain-containing protein</fullName>
    </recommendedName>
</protein>
<dbReference type="PANTHER" id="PTHR10579">
    <property type="entry name" value="CALCIUM-ACTIVATED CHLORIDE CHANNEL REGULATOR"/>
    <property type="match status" value="1"/>
</dbReference>
<dbReference type="PROSITE" id="PS50234">
    <property type="entry name" value="VWFA"/>
    <property type="match status" value="1"/>
</dbReference>
<feature type="compositionally biased region" description="Polar residues" evidence="1">
    <location>
        <begin position="247"/>
        <end position="272"/>
    </location>
</feature>
<comment type="caution">
    <text evidence="3">The sequence shown here is derived from an EMBL/GenBank/DDBJ whole genome shotgun (WGS) entry which is preliminary data.</text>
</comment>
<dbReference type="InterPro" id="IPR002035">
    <property type="entry name" value="VWF_A"/>
</dbReference>
<dbReference type="EMBL" id="CAJOBQ010000450">
    <property type="protein sequence ID" value="CAF4357976.1"/>
    <property type="molecule type" value="Genomic_DNA"/>
</dbReference>
<feature type="region of interest" description="Disordered" evidence="1">
    <location>
        <begin position="242"/>
        <end position="272"/>
    </location>
</feature>
<evidence type="ECO:0000259" key="2">
    <source>
        <dbReference type="PROSITE" id="PS50234"/>
    </source>
</evidence>
<dbReference type="Gene3D" id="3.40.50.410">
    <property type="entry name" value="von Willebrand factor, type A domain"/>
    <property type="match status" value="1"/>
</dbReference>
<feature type="domain" description="VWFA" evidence="2">
    <location>
        <begin position="1"/>
        <end position="97"/>
    </location>
</feature>
<name>A0A820LIS4_9BILA</name>
<dbReference type="PANTHER" id="PTHR10579:SF43">
    <property type="entry name" value="ZINC FINGER (C3HC4-TYPE RING FINGER) FAMILY PROTEIN"/>
    <property type="match status" value="1"/>
</dbReference>
<dbReference type="Proteomes" id="UP000663862">
    <property type="component" value="Unassembled WGS sequence"/>
</dbReference>
<dbReference type="InterPro" id="IPR051266">
    <property type="entry name" value="CLCR"/>
</dbReference>
<sequence length="272" mass="30643">MDSGLEMAIKLLRNRQATNPSGALLVLTDGQDCQRHDYSNLMEQLSEGVVCHTFGYGSDHNAALLSQIVEQGHGGTFTYIDQVDGVGHAFATVVDELFICIGKQLRIQLEFNGDYTITHAHTTYSIFFQLHVPKLNTSDKINSYHHTIGHVSLEYTDANTINYELDIQRNRIETSEVLKRAVVETDYERARQMINVQLAKISSSISAANPLCQQLMWDLEFQYPSQIESSISLATVHMQHEQKHNSHATTTTISEACKMSSNRGRSRSNYLF</sequence>
<reference evidence="3" key="1">
    <citation type="submission" date="2021-02" db="EMBL/GenBank/DDBJ databases">
        <authorList>
            <person name="Nowell W R."/>
        </authorList>
    </citation>
    <scope>NUCLEOTIDE SEQUENCE</scope>
</reference>
<gene>
    <name evidence="3" type="ORF">TSG867_LOCUS10006</name>
</gene>
<dbReference type="Pfam" id="PF00092">
    <property type="entry name" value="VWA"/>
    <property type="match status" value="1"/>
</dbReference>
<dbReference type="SUPFAM" id="SSF53300">
    <property type="entry name" value="vWA-like"/>
    <property type="match status" value="1"/>
</dbReference>
<evidence type="ECO:0000256" key="1">
    <source>
        <dbReference type="SAM" id="MobiDB-lite"/>
    </source>
</evidence>